<dbReference type="Pfam" id="PF01863">
    <property type="entry name" value="YgjP-like"/>
    <property type="match status" value="1"/>
</dbReference>
<dbReference type="InterPro" id="IPR053136">
    <property type="entry name" value="UTP_pyrophosphatase-like"/>
</dbReference>
<dbReference type="InterPro" id="IPR002725">
    <property type="entry name" value="YgjP-like_metallopeptidase"/>
</dbReference>
<dbReference type="Proteomes" id="UP000198611">
    <property type="component" value="Unassembled WGS sequence"/>
</dbReference>
<keyword evidence="3" id="KW-1185">Reference proteome</keyword>
<dbReference type="AlphaFoldDB" id="A0A1I1QKP8"/>
<dbReference type="PANTHER" id="PTHR30399:SF1">
    <property type="entry name" value="UTP PYROPHOSPHATASE"/>
    <property type="match status" value="1"/>
</dbReference>
<sequence length="237" mass="26829">MNTPAETALPAWELRESRRARRMRLRVREDGRVEVTVPAGGDRRQAAAFVAARRDWIRRVQADQEARRQTWPAAERGPWPTRLRLSAVGEEWAVTYRKGPAGCRESGGALQVGAGDEAAAHEALERWVGRRARTALEPWLLDWAGRLGVTVTGLTIRGQRTRWGSCSARGRINLNRRLLFLEPALVEYVLVHELCHRHHLNHGPAFRRLLTRHLPDAAERERALRSPAGQVPPWLPA</sequence>
<proteinExistence type="predicted"/>
<gene>
    <name evidence="2" type="ORF">SAMN05660831_01147</name>
</gene>
<dbReference type="STRING" id="1123397.SAMN05660831_01147"/>
<feature type="domain" description="YgjP-like metallopeptidase" evidence="1">
    <location>
        <begin position="21"/>
        <end position="226"/>
    </location>
</feature>
<reference evidence="2 3" key="1">
    <citation type="submission" date="2016-10" db="EMBL/GenBank/DDBJ databases">
        <authorList>
            <person name="de Groot N.N."/>
        </authorList>
    </citation>
    <scope>NUCLEOTIDE SEQUENCE [LARGE SCALE GENOMIC DNA]</scope>
    <source>
        <strain evidence="2 3">HL3</strain>
    </source>
</reference>
<organism evidence="2 3">
    <name type="scientific">Thiohalospira halophila DSM 15071</name>
    <dbReference type="NCBI Taxonomy" id="1123397"/>
    <lineage>
        <taxon>Bacteria</taxon>
        <taxon>Pseudomonadati</taxon>
        <taxon>Pseudomonadota</taxon>
        <taxon>Gammaproteobacteria</taxon>
        <taxon>Thiohalospirales</taxon>
        <taxon>Thiohalospiraceae</taxon>
        <taxon>Thiohalospira</taxon>
    </lineage>
</organism>
<evidence type="ECO:0000259" key="1">
    <source>
        <dbReference type="Pfam" id="PF01863"/>
    </source>
</evidence>
<dbReference type="Gene3D" id="3.30.2010.10">
    <property type="entry name" value="Metalloproteases ('zincins'), catalytic domain"/>
    <property type="match status" value="1"/>
</dbReference>
<accession>A0A1I1QKP8</accession>
<dbReference type="PANTHER" id="PTHR30399">
    <property type="entry name" value="UNCHARACTERIZED PROTEIN YGJP"/>
    <property type="match status" value="1"/>
</dbReference>
<evidence type="ECO:0000313" key="2">
    <source>
        <dbReference type="EMBL" id="SFD22629.1"/>
    </source>
</evidence>
<evidence type="ECO:0000313" key="3">
    <source>
        <dbReference type="Proteomes" id="UP000198611"/>
    </source>
</evidence>
<dbReference type="EMBL" id="FOMJ01000003">
    <property type="protein sequence ID" value="SFD22629.1"/>
    <property type="molecule type" value="Genomic_DNA"/>
</dbReference>
<name>A0A1I1QKP8_9GAMM</name>
<dbReference type="CDD" id="cd07344">
    <property type="entry name" value="M48_yhfN_like"/>
    <property type="match status" value="1"/>
</dbReference>
<protein>
    <recommendedName>
        <fullName evidence="1">YgjP-like metallopeptidase domain-containing protein</fullName>
    </recommendedName>
</protein>